<dbReference type="InterPro" id="IPR001202">
    <property type="entry name" value="WW_dom"/>
</dbReference>
<keyword evidence="2" id="KW-0479">Metal-binding</keyword>
<dbReference type="PROSITE" id="PS01159">
    <property type="entry name" value="WW_DOMAIN_1"/>
    <property type="match status" value="1"/>
</dbReference>
<dbReference type="PROSITE" id="PS50020">
    <property type="entry name" value="WW_DOMAIN_2"/>
    <property type="match status" value="1"/>
</dbReference>
<dbReference type="GO" id="GO:0003723">
    <property type="term" value="F:RNA binding"/>
    <property type="evidence" value="ECO:0007669"/>
    <property type="project" value="TreeGrafter"/>
</dbReference>
<dbReference type="PANTHER" id="PTHR13173">
    <property type="entry name" value="WW DOMAIN BINDING PROTEIN 4"/>
    <property type="match status" value="1"/>
</dbReference>
<dbReference type="SMART" id="SM00456">
    <property type="entry name" value="WW"/>
    <property type="match status" value="1"/>
</dbReference>
<evidence type="ECO:0000313" key="9">
    <source>
        <dbReference type="EMBL" id="KAJ8721545.1"/>
    </source>
</evidence>
<evidence type="ECO:0000256" key="1">
    <source>
        <dbReference type="ARBA" id="ARBA00004123"/>
    </source>
</evidence>
<dbReference type="Gene3D" id="3.30.160.60">
    <property type="entry name" value="Classic Zinc Finger"/>
    <property type="match status" value="1"/>
</dbReference>
<dbReference type="PANTHER" id="PTHR13173:SF10">
    <property type="entry name" value="WW DOMAIN-BINDING PROTEIN 4"/>
    <property type="match status" value="1"/>
</dbReference>
<dbReference type="Pfam" id="PF00397">
    <property type="entry name" value="WW"/>
    <property type="match status" value="1"/>
</dbReference>
<evidence type="ECO:0000256" key="2">
    <source>
        <dbReference type="ARBA" id="ARBA00022723"/>
    </source>
</evidence>
<keyword evidence="10" id="KW-1185">Reference proteome</keyword>
<evidence type="ECO:0000256" key="5">
    <source>
        <dbReference type="ARBA" id="ARBA00023242"/>
    </source>
</evidence>
<dbReference type="InterPro" id="IPR036236">
    <property type="entry name" value="Znf_C2H2_sf"/>
</dbReference>
<dbReference type="CDD" id="cd00201">
    <property type="entry name" value="WW"/>
    <property type="match status" value="1"/>
</dbReference>
<keyword evidence="3" id="KW-0863">Zinc-finger</keyword>
<keyword evidence="5" id="KW-0539">Nucleus</keyword>
<dbReference type="PROSITE" id="PS50171">
    <property type="entry name" value="ZF_MATRIN"/>
    <property type="match status" value="1"/>
</dbReference>
<evidence type="ECO:0000256" key="6">
    <source>
        <dbReference type="SAM" id="MobiDB-lite"/>
    </source>
</evidence>
<feature type="domain" description="WW" evidence="7">
    <location>
        <begin position="121"/>
        <end position="154"/>
    </location>
</feature>
<sequence>MYGGYQKTMTEYWKSQARKYCEFCKCWFADNKVSISFHENGKRHKENVQKHISQLSKRSAKEFKQQEKIDDDIKKMETAAMAAYLNDVKNNADITSQNINELLNKSGGSDTTIVVGNAPTSKAAPAWEEVKSEDGSSYYWNTETNETTWDTPDEYVSVADQEKNKLKDETQDKKKQKLKKQQQKQAQKDVHMEVNAHIARERMRELAVNKDPPPVKKFVDYGPAPRAAKPYGSWTPVVNEPVEQIDLQLPKPGKELPPPPVIVQPEIIQFKEKRVESLGDEPVEFKKRKFNNPKRNMRQKLDDD</sequence>
<keyword evidence="4" id="KW-0862">Zinc</keyword>
<dbReference type="GO" id="GO:0008270">
    <property type="term" value="F:zinc ion binding"/>
    <property type="evidence" value="ECO:0007669"/>
    <property type="project" value="UniProtKB-KW"/>
</dbReference>
<feature type="region of interest" description="Disordered" evidence="6">
    <location>
        <begin position="163"/>
        <end position="191"/>
    </location>
</feature>
<dbReference type="Pfam" id="PF06220">
    <property type="entry name" value="zf-U1"/>
    <property type="match status" value="1"/>
</dbReference>
<dbReference type="AlphaFoldDB" id="A0AAD7YN58"/>
<evidence type="ECO:0000256" key="4">
    <source>
        <dbReference type="ARBA" id="ARBA00022833"/>
    </source>
</evidence>
<reference evidence="9" key="1">
    <citation type="submission" date="2023-03" db="EMBL/GenBank/DDBJ databases">
        <title>Chromosome-level genomes of two armyworms, Mythimna separata and Mythimna loreyi, provide insights into the biosynthesis and reception of sex pheromones.</title>
        <authorList>
            <person name="Zhao H."/>
        </authorList>
    </citation>
    <scope>NUCLEOTIDE SEQUENCE</scope>
    <source>
        <strain evidence="9">BeijingLab</strain>
        <tissue evidence="9">Pupa</tissue>
    </source>
</reference>
<dbReference type="SMART" id="SM00451">
    <property type="entry name" value="ZnF_U1"/>
    <property type="match status" value="1"/>
</dbReference>
<evidence type="ECO:0008006" key="11">
    <source>
        <dbReference type="Google" id="ProtNLM"/>
    </source>
</evidence>
<dbReference type="InterPro" id="IPR036020">
    <property type="entry name" value="WW_dom_sf"/>
</dbReference>
<comment type="subcellular location">
    <subcellularLocation>
        <location evidence="1">Nucleus</location>
    </subcellularLocation>
</comment>
<dbReference type="InterPro" id="IPR013085">
    <property type="entry name" value="U1-CZ_Znf_C2H2"/>
</dbReference>
<evidence type="ECO:0000256" key="3">
    <source>
        <dbReference type="ARBA" id="ARBA00022771"/>
    </source>
</evidence>
<dbReference type="SUPFAM" id="SSF57667">
    <property type="entry name" value="beta-beta-alpha zinc fingers"/>
    <property type="match status" value="1"/>
</dbReference>
<dbReference type="Proteomes" id="UP001231518">
    <property type="component" value="Chromosome 12"/>
</dbReference>
<organism evidence="9 10">
    <name type="scientific">Mythimna separata</name>
    <name type="common">Oriental armyworm</name>
    <name type="synonym">Pseudaletia separata</name>
    <dbReference type="NCBI Taxonomy" id="271217"/>
    <lineage>
        <taxon>Eukaryota</taxon>
        <taxon>Metazoa</taxon>
        <taxon>Ecdysozoa</taxon>
        <taxon>Arthropoda</taxon>
        <taxon>Hexapoda</taxon>
        <taxon>Insecta</taxon>
        <taxon>Pterygota</taxon>
        <taxon>Neoptera</taxon>
        <taxon>Endopterygota</taxon>
        <taxon>Lepidoptera</taxon>
        <taxon>Glossata</taxon>
        <taxon>Ditrysia</taxon>
        <taxon>Noctuoidea</taxon>
        <taxon>Noctuidae</taxon>
        <taxon>Noctuinae</taxon>
        <taxon>Hadenini</taxon>
        <taxon>Mythimna</taxon>
    </lineage>
</organism>
<dbReference type="GO" id="GO:0000398">
    <property type="term" value="P:mRNA splicing, via spliceosome"/>
    <property type="evidence" value="ECO:0007669"/>
    <property type="project" value="InterPro"/>
</dbReference>
<dbReference type="InterPro" id="IPR000690">
    <property type="entry name" value="Matrin/U1-C_Znf_C2H2"/>
</dbReference>
<dbReference type="EMBL" id="JARGEI010000013">
    <property type="protein sequence ID" value="KAJ8721545.1"/>
    <property type="molecule type" value="Genomic_DNA"/>
</dbReference>
<evidence type="ECO:0000313" key="10">
    <source>
        <dbReference type="Proteomes" id="UP001231518"/>
    </source>
</evidence>
<feature type="compositionally biased region" description="Basic and acidic residues" evidence="6">
    <location>
        <begin position="163"/>
        <end position="173"/>
    </location>
</feature>
<protein>
    <recommendedName>
        <fullName evidence="11">WW domain-binding protein 4</fullName>
    </recommendedName>
</protein>
<dbReference type="GO" id="GO:0071011">
    <property type="term" value="C:precatalytic spliceosome"/>
    <property type="evidence" value="ECO:0007669"/>
    <property type="project" value="TreeGrafter"/>
</dbReference>
<dbReference type="InterPro" id="IPR040023">
    <property type="entry name" value="WBP4"/>
</dbReference>
<gene>
    <name evidence="9" type="ORF">PYW07_002320</name>
</gene>
<comment type="caution">
    <text evidence="9">The sequence shown here is derived from an EMBL/GenBank/DDBJ whole genome shotgun (WGS) entry which is preliminary data.</text>
</comment>
<dbReference type="SUPFAM" id="SSF51045">
    <property type="entry name" value="WW domain"/>
    <property type="match status" value="1"/>
</dbReference>
<feature type="domain" description="Matrin-type" evidence="8">
    <location>
        <begin position="19"/>
        <end position="50"/>
    </location>
</feature>
<dbReference type="InterPro" id="IPR003604">
    <property type="entry name" value="Matrin/U1-like-C_Znf_C2H2"/>
</dbReference>
<evidence type="ECO:0000259" key="8">
    <source>
        <dbReference type="PROSITE" id="PS50171"/>
    </source>
</evidence>
<accession>A0AAD7YN58</accession>
<dbReference type="Gene3D" id="2.20.70.10">
    <property type="match status" value="1"/>
</dbReference>
<name>A0AAD7YN58_MYTSE</name>
<proteinExistence type="predicted"/>
<evidence type="ECO:0000259" key="7">
    <source>
        <dbReference type="PROSITE" id="PS50020"/>
    </source>
</evidence>